<evidence type="ECO:0000313" key="3">
    <source>
        <dbReference type="Proteomes" id="UP000007875"/>
    </source>
</evidence>
<reference evidence="2" key="2">
    <citation type="submission" date="2025-08" db="UniProtKB">
        <authorList>
            <consortium name="Ensembl"/>
        </authorList>
    </citation>
    <scope>IDENTIFICATION</scope>
</reference>
<feature type="region of interest" description="Disordered" evidence="1">
    <location>
        <begin position="51"/>
        <end position="109"/>
    </location>
</feature>
<organism evidence="2 3">
    <name type="scientific">Ciona savignyi</name>
    <name type="common">Pacific transparent sea squirt</name>
    <dbReference type="NCBI Taxonomy" id="51511"/>
    <lineage>
        <taxon>Eukaryota</taxon>
        <taxon>Metazoa</taxon>
        <taxon>Chordata</taxon>
        <taxon>Tunicata</taxon>
        <taxon>Ascidiacea</taxon>
        <taxon>Phlebobranchia</taxon>
        <taxon>Cionidae</taxon>
        <taxon>Ciona</taxon>
    </lineage>
</organism>
<sequence length="109" mass="11689">EESSLSERLQLDDLWEVLGACLKELAKSHDQHAVLVLQPAVEAFFLVHSSETTQSTTRRSGSATEAETKESQLAHIHEQPPVSPGQPIGSTSESSSSLSSQSSLIDASM</sequence>
<dbReference type="Proteomes" id="UP000007875">
    <property type="component" value="Unassembled WGS sequence"/>
</dbReference>
<reference evidence="3" key="1">
    <citation type="submission" date="2003-08" db="EMBL/GenBank/DDBJ databases">
        <authorList>
            <person name="Birren B."/>
            <person name="Nusbaum C."/>
            <person name="Abebe A."/>
            <person name="Abouelleil A."/>
            <person name="Adekoya E."/>
            <person name="Ait-zahra M."/>
            <person name="Allen N."/>
            <person name="Allen T."/>
            <person name="An P."/>
            <person name="Anderson M."/>
            <person name="Anderson S."/>
            <person name="Arachchi H."/>
            <person name="Armbruster J."/>
            <person name="Bachantsang P."/>
            <person name="Baldwin J."/>
            <person name="Barry A."/>
            <person name="Bayul T."/>
            <person name="Blitshsteyn B."/>
            <person name="Bloom T."/>
            <person name="Blye J."/>
            <person name="Boguslavskiy L."/>
            <person name="Borowsky M."/>
            <person name="Boukhgalter B."/>
            <person name="Brunache A."/>
            <person name="Butler J."/>
            <person name="Calixte N."/>
            <person name="Calvo S."/>
            <person name="Camarata J."/>
            <person name="Campo K."/>
            <person name="Chang J."/>
            <person name="Cheshatsang Y."/>
            <person name="Citroen M."/>
            <person name="Collymore A."/>
            <person name="Considine T."/>
            <person name="Cook A."/>
            <person name="Cooke P."/>
            <person name="Corum B."/>
            <person name="Cuomo C."/>
            <person name="David R."/>
            <person name="Dawoe T."/>
            <person name="Degray S."/>
            <person name="Dodge S."/>
            <person name="Dooley K."/>
            <person name="Dorje P."/>
            <person name="Dorjee K."/>
            <person name="Dorris L."/>
            <person name="Duffey N."/>
            <person name="Dupes A."/>
            <person name="Elkins T."/>
            <person name="Engels R."/>
            <person name="Erickson J."/>
            <person name="Farina A."/>
            <person name="Faro S."/>
            <person name="Ferreira P."/>
            <person name="Fischer H."/>
            <person name="Fitzgerald M."/>
            <person name="Foley K."/>
            <person name="Gage D."/>
            <person name="Galagan J."/>
            <person name="Gearin G."/>
            <person name="Gnerre S."/>
            <person name="Gnirke A."/>
            <person name="Goyette A."/>
            <person name="Graham J."/>
            <person name="Grandbois E."/>
            <person name="Gyaltsen K."/>
            <person name="Hafez N."/>
            <person name="Hagopian D."/>
            <person name="Hagos B."/>
            <person name="Hall J."/>
            <person name="Hatcher B."/>
            <person name="Heller A."/>
            <person name="Higgins H."/>
            <person name="Honan T."/>
            <person name="Horn A."/>
            <person name="Houde N."/>
            <person name="Hughes L."/>
            <person name="Hulme W."/>
            <person name="Husby E."/>
            <person name="Iliev I."/>
            <person name="Jaffe D."/>
            <person name="Jones C."/>
            <person name="Kamal M."/>
            <person name="Kamat A."/>
            <person name="Kamvysselis M."/>
            <person name="Karlsson E."/>
            <person name="Kells C."/>
            <person name="Kieu A."/>
            <person name="Kisner P."/>
            <person name="Kodira C."/>
            <person name="Kulbokas E."/>
            <person name="Labutti K."/>
            <person name="Lama D."/>
            <person name="Landers T."/>
            <person name="Leger J."/>
            <person name="Levine S."/>
            <person name="Lewis D."/>
            <person name="Lewis T."/>
            <person name="Lindblad-toh K."/>
            <person name="Liu X."/>
            <person name="Lokyitsang T."/>
            <person name="Lokyitsang Y."/>
            <person name="Lucien O."/>
            <person name="Lui A."/>
            <person name="Ma L.J."/>
            <person name="Mabbitt R."/>
            <person name="Macdonald J."/>
            <person name="Maclean C."/>
            <person name="Major J."/>
            <person name="Manning J."/>
            <person name="Marabella R."/>
            <person name="Maru K."/>
            <person name="Matthews C."/>
            <person name="Mauceli E."/>
            <person name="Mccarthy M."/>
            <person name="Mcdonough S."/>
            <person name="Mcghee T."/>
            <person name="Meldrim J."/>
            <person name="Meneus L."/>
            <person name="Mesirov J."/>
            <person name="Mihalev A."/>
            <person name="Mihova T."/>
            <person name="Mikkelsen T."/>
            <person name="Mlenga V."/>
            <person name="Moru K."/>
            <person name="Mozes J."/>
            <person name="Mulrain L."/>
            <person name="Munson G."/>
            <person name="Naylor J."/>
            <person name="Newes C."/>
            <person name="Nguyen C."/>
            <person name="Nguyen N."/>
            <person name="Nguyen T."/>
            <person name="Nicol R."/>
            <person name="Nielsen C."/>
            <person name="Nizzari M."/>
            <person name="Norbu C."/>
            <person name="Norbu N."/>
            <person name="O'donnell P."/>
            <person name="Okoawo O."/>
            <person name="O'leary S."/>
            <person name="Omotosho B."/>
            <person name="O'neill K."/>
            <person name="Osman S."/>
            <person name="Parker S."/>
            <person name="Perrin D."/>
            <person name="Phunkhang P."/>
            <person name="Piqani B."/>
            <person name="Purcell S."/>
            <person name="Rachupka T."/>
            <person name="Ramasamy U."/>
            <person name="Rameau R."/>
            <person name="Ray V."/>
            <person name="Raymond C."/>
            <person name="Retta R."/>
            <person name="Richardson S."/>
            <person name="Rise C."/>
            <person name="Rodriguez J."/>
            <person name="Rogers J."/>
            <person name="Rogov P."/>
            <person name="Rutman M."/>
            <person name="Schupbach R."/>
            <person name="Seaman C."/>
            <person name="Settipalli S."/>
            <person name="Sharpe T."/>
            <person name="Sheridan J."/>
            <person name="Sherpa N."/>
            <person name="Shi J."/>
            <person name="Smirnov S."/>
            <person name="Smith C."/>
            <person name="Sougnez C."/>
            <person name="Spencer B."/>
            <person name="Stalker J."/>
            <person name="Stange-thomann N."/>
            <person name="Stavropoulos S."/>
            <person name="Stetson K."/>
            <person name="Stone C."/>
            <person name="Stone S."/>
            <person name="Stubbs M."/>
            <person name="Talamas J."/>
            <person name="Tchuinga P."/>
            <person name="Tenzing P."/>
            <person name="Tesfaye S."/>
            <person name="Theodore J."/>
            <person name="Thoulutsang Y."/>
            <person name="Topham K."/>
            <person name="Towey S."/>
            <person name="Tsamla T."/>
            <person name="Tsomo N."/>
            <person name="Vallee D."/>
            <person name="Vassiliev H."/>
            <person name="Venkataraman V."/>
            <person name="Vinson J."/>
            <person name="Vo A."/>
            <person name="Wade C."/>
            <person name="Wang S."/>
            <person name="Wangchuk T."/>
            <person name="Wangdi T."/>
            <person name="Whittaker C."/>
            <person name="Wilkinson J."/>
            <person name="Wu Y."/>
            <person name="Wyman D."/>
            <person name="Yadav S."/>
            <person name="Yang S."/>
            <person name="Yang X."/>
            <person name="Yeager S."/>
            <person name="Yee E."/>
            <person name="Young G."/>
            <person name="Zainoun J."/>
            <person name="Zembeck L."/>
            <person name="Zimmer A."/>
            <person name="Zody M."/>
            <person name="Lander E."/>
        </authorList>
    </citation>
    <scope>NUCLEOTIDE SEQUENCE [LARGE SCALE GENOMIC DNA]</scope>
</reference>
<keyword evidence="3" id="KW-1185">Reference proteome</keyword>
<feature type="compositionally biased region" description="Basic and acidic residues" evidence="1">
    <location>
        <begin position="66"/>
        <end position="78"/>
    </location>
</feature>
<evidence type="ECO:0000256" key="1">
    <source>
        <dbReference type="SAM" id="MobiDB-lite"/>
    </source>
</evidence>
<dbReference type="AlphaFoldDB" id="H2Z019"/>
<proteinExistence type="predicted"/>
<accession>H2Z019</accession>
<name>H2Z019_CIOSA</name>
<dbReference type="HOGENOM" id="CLU_2189837_0_0_1"/>
<dbReference type="Ensembl" id="ENSCSAVT00000011062.1">
    <property type="protein sequence ID" value="ENSCSAVP00000010931.1"/>
    <property type="gene ID" value="ENSCSAVG00000006404.1"/>
</dbReference>
<feature type="compositionally biased region" description="Low complexity" evidence="1">
    <location>
        <begin position="51"/>
        <end position="64"/>
    </location>
</feature>
<dbReference type="GeneTree" id="ENSGT00940000156319"/>
<evidence type="ECO:0000313" key="2">
    <source>
        <dbReference type="Ensembl" id="ENSCSAVP00000010931.1"/>
    </source>
</evidence>
<protein>
    <submittedName>
        <fullName evidence="2">Uncharacterized protein</fullName>
    </submittedName>
</protein>
<feature type="compositionally biased region" description="Low complexity" evidence="1">
    <location>
        <begin position="90"/>
        <end position="103"/>
    </location>
</feature>
<reference evidence="2" key="3">
    <citation type="submission" date="2025-09" db="UniProtKB">
        <authorList>
            <consortium name="Ensembl"/>
        </authorList>
    </citation>
    <scope>IDENTIFICATION</scope>
</reference>